<evidence type="ECO:0000256" key="6">
    <source>
        <dbReference type="SAM" id="Phobius"/>
    </source>
</evidence>
<proteinExistence type="predicted"/>
<organism evidence="7 8">
    <name type="scientific">Scophthalmus maximus</name>
    <name type="common">Turbot</name>
    <name type="synonym">Psetta maxima</name>
    <dbReference type="NCBI Taxonomy" id="52904"/>
    <lineage>
        <taxon>Eukaryota</taxon>
        <taxon>Metazoa</taxon>
        <taxon>Chordata</taxon>
        <taxon>Craniata</taxon>
        <taxon>Vertebrata</taxon>
        <taxon>Euteleostomi</taxon>
        <taxon>Actinopterygii</taxon>
        <taxon>Neopterygii</taxon>
        <taxon>Teleostei</taxon>
        <taxon>Neoteleostei</taxon>
        <taxon>Acanthomorphata</taxon>
        <taxon>Carangaria</taxon>
        <taxon>Pleuronectiformes</taxon>
        <taxon>Pleuronectoidei</taxon>
        <taxon>Scophthalmidae</taxon>
        <taxon>Scophthalmus</taxon>
    </lineage>
</organism>
<accession>A0A8D3CJH2</accession>
<dbReference type="PROSITE" id="PS51125">
    <property type="entry name" value="NHL"/>
    <property type="match status" value="1"/>
</dbReference>
<evidence type="ECO:0000313" key="8">
    <source>
        <dbReference type="Proteomes" id="UP000694558"/>
    </source>
</evidence>
<feature type="transmembrane region" description="Helical" evidence="6">
    <location>
        <begin position="134"/>
        <end position="155"/>
    </location>
</feature>
<keyword evidence="6" id="KW-0812">Transmembrane</keyword>
<dbReference type="PANTHER" id="PTHR10680">
    <property type="entry name" value="PEPTIDYL-GLYCINE ALPHA-AMIDATING MONOOXYGENASE"/>
    <property type="match status" value="1"/>
</dbReference>
<keyword evidence="6" id="KW-0472">Membrane</keyword>
<evidence type="ECO:0000256" key="4">
    <source>
        <dbReference type="ARBA" id="ARBA00071346"/>
    </source>
</evidence>
<dbReference type="InterPro" id="IPR001258">
    <property type="entry name" value="NHL_repeat"/>
</dbReference>
<evidence type="ECO:0000313" key="7">
    <source>
        <dbReference type="Ensembl" id="ENSSMAP00000047430.1"/>
    </source>
</evidence>
<keyword evidence="1" id="KW-0732">Signal</keyword>
<dbReference type="AlphaFoldDB" id="A0A8D3CJH2"/>
<dbReference type="PANTHER" id="PTHR10680:SF38">
    <property type="entry name" value="BLL1368 PROTEIN"/>
    <property type="match status" value="1"/>
</dbReference>
<reference evidence="7" key="1">
    <citation type="submission" date="2023-05" db="EMBL/GenBank/DDBJ databases">
        <title>High-quality long-read genome of Scophthalmus maximus.</title>
        <authorList>
            <person name="Lien S."/>
            <person name="Martinez P."/>
        </authorList>
    </citation>
    <scope>NUCLEOTIDE SEQUENCE [LARGE SCALE GENOMIC DNA]</scope>
</reference>
<dbReference type="Gene3D" id="2.120.10.30">
    <property type="entry name" value="TolB, C-terminal domain"/>
    <property type="match status" value="1"/>
</dbReference>
<dbReference type="InterPro" id="IPR011042">
    <property type="entry name" value="6-blade_b-propeller_TolB-like"/>
</dbReference>
<evidence type="ECO:0000256" key="3">
    <source>
        <dbReference type="ARBA" id="ARBA00023180"/>
    </source>
</evidence>
<protein>
    <recommendedName>
        <fullName evidence="4">NHL repeat-containing protein 3</fullName>
    </recommendedName>
</protein>
<reference evidence="7" key="2">
    <citation type="submission" date="2025-08" db="UniProtKB">
        <authorList>
            <consortium name="Ensembl"/>
        </authorList>
    </citation>
    <scope>IDENTIFICATION</scope>
</reference>
<dbReference type="Proteomes" id="UP000694558">
    <property type="component" value="Chromosome 18"/>
</dbReference>
<dbReference type="FunFam" id="2.120.10.30:FF:000043">
    <property type="entry name" value="NHL repeat containing 3"/>
    <property type="match status" value="1"/>
</dbReference>
<evidence type="ECO:0000256" key="1">
    <source>
        <dbReference type="ARBA" id="ARBA00022729"/>
    </source>
</evidence>
<name>A0A8D3CJH2_SCOMX</name>
<dbReference type="Ensembl" id="ENSSMAT00000035735.1">
    <property type="protein sequence ID" value="ENSSMAP00000047430.1"/>
    <property type="gene ID" value="ENSSMAG00000028904.1"/>
</dbReference>
<sequence>MYVCLYFSLVLLRHNKRKWRVLFCSASPTSTFSLRTQEEVSPSSYVVSSVYMKSYVYIYTHISYIRELKPLIFERATLTDCLFRSRWRNPPSASFPAGSRAFRQVELAPVKRGDRTSHTAAATVQMPMKRRGHACLLACSMGSLVLLMMVLYGPLGPQPGSSSLRQDYQLRGRPLYKLDLGWPRNPELFTGDVFAVAVDQHAGVVYVAQRGDNVPKVLLFTTEGDFLMSWNTTTLEMPHGIFLADAASSNPTVWITDVGNGPYGHCIKQYTPSGKLLQVLGTPGKAGSTLNPLQFDQPAEIFIHSSGEMYIVDGDGGMNNRLIKLSKDLEVLWMHGEKGRGLAQFYIPHSVTVDNALRVWVADRGNKRIQVFNSNTGDWLGTWGSCFTKDAPYSVRLTPDRKYFVVVQLNTNQISLLDAPPVGLIGQCKVVSVIQLADEVKPHLVDLDLKTGALYVAEIGAQQAQKFTPFSLEFPVELHLA</sequence>
<dbReference type="GeneTree" id="ENSGT00390000008657"/>
<gene>
    <name evidence="7" type="primary">LOC118288122</name>
</gene>
<dbReference type="Pfam" id="PF01436">
    <property type="entry name" value="NHL"/>
    <property type="match status" value="1"/>
</dbReference>
<evidence type="ECO:0000256" key="5">
    <source>
        <dbReference type="PROSITE-ProRule" id="PRU00504"/>
    </source>
</evidence>
<evidence type="ECO:0000256" key="2">
    <source>
        <dbReference type="ARBA" id="ARBA00022737"/>
    </source>
</evidence>
<keyword evidence="3" id="KW-0325">Glycoprotein</keyword>
<keyword evidence="6" id="KW-1133">Transmembrane helix</keyword>
<feature type="repeat" description="NHL" evidence="5">
    <location>
        <begin position="336"/>
        <end position="375"/>
    </location>
</feature>
<dbReference type="SUPFAM" id="SSF101898">
    <property type="entry name" value="NHL repeat"/>
    <property type="match status" value="1"/>
</dbReference>
<keyword evidence="2" id="KW-0677">Repeat</keyword>